<evidence type="ECO:0000313" key="1">
    <source>
        <dbReference type="EMBL" id="MBC2667615.1"/>
    </source>
</evidence>
<gene>
    <name evidence="1" type="ORF">H7F53_00480</name>
</gene>
<dbReference type="Proteomes" id="UP000551327">
    <property type="component" value="Unassembled WGS sequence"/>
</dbReference>
<protein>
    <submittedName>
        <fullName evidence="1">Uncharacterized protein</fullName>
    </submittedName>
</protein>
<keyword evidence="2" id="KW-1185">Reference proteome</keyword>
<proteinExistence type="predicted"/>
<comment type="caution">
    <text evidence="1">The sequence shown here is derived from an EMBL/GenBank/DDBJ whole genome shotgun (WGS) entry which is preliminary data.</text>
</comment>
<evidence type="ECO:0000313" key="2">
    <source>
        <dbReference type="Proteomes" id="UP000551327"/>
    </source>
</evidence>
<name>A0A7X1FVA0_9SPHN</name>
<dbReference type="EMBL" id="JACLAX010000001">
    <property type="protein sequence ID" value="MBC2667615.1"/>
    <property type="molecule type" value="Genomic_DNA"/>
</dbReference>
<dbReference type="AlphaFoldDB" id="A0A7X1FVA0"/>
<dbReference type="RefSeq" id="WP_185677505.1">
    <property type="nucleotide sequence ID" value="NZ_JACLAX010000001.1"/>
</dbReference>
<sequence length="228" mass="25119">MALKGSAFVIMWHDIAPEADAEYNLWHTRQHMPERLDHPGFRRSRRGINRALSRQIYFTCYEGDGLETFVSPEYLASLNGPTDWTRSVAPHFRNFLRMACTVLHTSGRGSGGGVVTSRFALPAGVDEAAMAERIRPLLHRFADHPSVTAAHLGAARPRFAGGETSETDLRPPMAEPAFALVVYLETIGLPEATALQDELAVALGELAASDQIVQSYAVAYTLERREAQ</sequence>
<reference evidence="1 2" key="1">
    <citation type="submission" date="2020-08" db="EMBL/GenBank/DDBJ databases">
        <title>The genome sequence of type strain Novosphingobium piscinae KCTC 42194.</title>
        <authorList>
            <person name="Liu Y."/>
        </authorList>
    </citation>
    <scope>NUCLEOTIDE SEQUENCE [LARGE SCALE GENOMIC DNA]</scope>
    <source>
        <strain evidence="1 2">KCTC 42194</strain>
    </source>
</reference>
<accession>A0A7X1FVA0</accession>
<organism evidence="1 2">
    <name type="scientific">Novosphingobium piscinae</name>
    <dbReference type="NCBI Taxonomy" id="1507448"/>
    <lineage>
        <taxon>Bacteria</taxon>
        <taxon>Pseudomonadati</taxon>
        <taxon>Pseudomonadota</taxon>
        <taxon>Alphaproteobacteria</taxon>
        <taxon>Sphingomonadales</taxon>
        <taxon>Sphingomonadaceae</taxon>
        <taxon>Novosphingobium</taxon>
    </lineage>
</organism>